<protein>
    <submittedName>
        <fullName evidence="9">GON-4-like protein</fullName>
    </submittedName>
</protein>
<feature type="compositionally biased region" description="Basic and acidic residues" evidence="7">
    <location>
        <begin position="1"/>
        <end position="16"/>
    </location>
</feature>
<dbReference type="SUPFAM" id="SSF46689">
    <property type="entry name" value="Homeodomain-like"/>
    <property type="match status" value="1"/>
</dbReference>
<feature type="compositionally biased region" description="Polar residues" evidence="7">
    <location>
        <begin position="156"/>
        <end position="165"/>
    </location>
</feature>
<feature type="region of interest" description="Disordered" evidence="7">
    <location>
        <begin position="2094"/>
        <end position="2129"/>
    </location>
</feature>
<keyword evidence="4 5" id="KW-0539">Nucleus</keyword>
<feature type="coiled-coil region" evidence="6">
    <location>
        <begin position="480"/>
        <end position="514"/>
    </location>
</feature>
<keyword evidence="6" id="KW-0175">Coiled coil</keyword>
<name>A0A210PRC4_MIZYE</name>
<evidence type="ECO:0000256" key="1">
    <source>
        <dbReference type="ARBA" id="ARBA00004123"/>
    </source>
</evidence>
<feature type="region of interest" description="Disordered" evidence="7">
    <location>
        <begin position="973"/>
        <end position="1003"/>
    </location>
</feature>
<dbReference type="PANTHER" id="PTHR16088">
    <property type="entry name" value="YY1 ASSOCIATED PROTEIN-RELATED"/>
    <property type="match status" value="1"/>
</dbReference>
<evidence type="ECO:0000256" key="2">
    <source>
        <dbReference type="ARBA" id="ARBA00023015"/>
    </source>
</evidence>
<gene>
    <name evidence="9" type="ORF">KP79_PYT15149</name>
</gene>
<comment type="caution">
    <text evidence="9">The sequence shown here is derived from an EMBL/GenBank/DDBJ whole genome shotgun (WGS) entry which is preliminary data.</text>
</comment>
<feature type="compositionally biased region" description="Basic and acidic residues" evidence="7">
    <location>
        <begin position="2221"/>
        <end position="2233"/>
    </location>
</feature>
<evidence type="ECO:0000256" key="5">
    <source>
        <dbReference type="PROSITE-ProRule" id="PRU00810"/>
    </source>
</evidence>
<dbReference type="STRING" id="6573.A0A210PRC4"/>
<dbReference type="Proteomes" id="UP000242188">
    <property type="component" value="Unassembled WGS sequence"/>
</dbReference>
<feature type="region of interest" description="Disordered" evidence="7">
    <location>
        <begin position="292"/>
        <end position="367"/>
    </location>
</feature>
<feature type="compositionally biased region" description="Polar residues" evidence="7">
    <location>
        <begin position="979"/>
        <end position="996"/>
    </location>
</feature>
<feature type="compositionally biased region" description="Polar residues" evidence="7">
    <location>
        <begin position="318"/>
        <end position="337"/>
    </location>
</feature>
<dbReference type="InterPro" id="IPR009057">
    <property type="entry name" value="Homeodomain-like_sf"/>
</dbReference>
<feature type="region of interest" description="Disordered" evidence="7">
    <location>
        <begin position="1090"/>
        <end position="1134"/>
    </location>
</feature>
<feature type="region of interest" description="Disordered" evidence="7">
    <location>
        <begin position="128"/>
        <end position="185"/>
    </location>
</feature>
<dbReference type="PROSITE" id="PS51477">
    <property type="entry name" value="PAH"/>
    <property type="match status" value="1"/>
</dbReference>
<dbReference type="Gene3D" id="1.10.10.60">
    <property type="entry name" value="Homeodomain-like"/>
    <property type="match status" value="1"/>
</dbReference>
<evidence type="ECO:0000256" key="3">
    <source>
        <dbReference type="ARBA" id="ARBA00023163"/>
    </source>
</evidence>
<feature type="region of interest" description="Disordered" evidence="7">
    <location>
        <begin position="2171"/>
        <end position="2233"/>
    </location>
</feature>
<sequence>MSENQDVKSRHSKSDDGSSSIIDEGQYDQDQDLKNQSQSSKLTPPDQSDQDKMTTPPQADNMFTSPSERNEDESLAFINEQLSFLNEASGELATTIHRSNKQVRLDIAKKSRDSGMRRRELYKSPAKRFAQIQGRGVKRSPGKLTLNRPKVARQSLEVQSVSDQVNMLDDKDDAKDEDESSDDDNNWMILEESDTDAPINEALEENVLRSNLTASNVKKLLHQVITNEHVVAMVKNTLLAENEKVEAHYEPKMTRSKVKHIIQEEGDVLHPWPLSPLKKSKPSGASFLEVDFSDDEEEDDEYDPSKEPDPVSDEDAESMTSSQVSDTGSPAPSTPKTPRSCDRLSDFSITPTNRDGWSPMGPPSQKHLLGRKYQEAMAASDKTEEETIALRTRSKLSLTETTLTELESTFVAPDITADMYDTQCDDNDWQTFLTSLVKPCEDTNDGGDEEDPEYDYLEDAAKSQVDREDLRSDRAVQVSKREMNQLMDELFDVYEDMELEEAEKQKMKKMARNNLIKSHKKERRVVTVVTSSAPGALKMTESERLQVEDQMRKHVQLLSQQYVLSQSSQETHGSVAADCTFLLKEIKCFASSSSLVTPDRRSAFYAHNLDGALRLVSETKDWGQCQLPEGRIPSPEKSLTSLLAKHYTNLSSNQKDRILEVVDSDQKGRDLNDPATLPSPKSPLPVLTRQQKETVWNSDVFFCSNLLPIGGFDLSVPKVKQRITFTEAEDNLLALGYDQFSSFPLHRELIQKFLLPCKTPDQIKIRIKNLSASKIGDNVIKQLKRTKQLPEFPQYGLDWEESLMKAPKDQLINRNFPYWCKEMKIKEIIGTSGEVSVDRPMVGRKRRARSVNLPIRTKENKSKSQLKKTRSAPTTPADPDLVDSLSMSAIMSKTQDSSLDTEFKTLSRDIVMVNSPQPRWKKSLQQSARKSPVPGFISLDQCSGLDNDGQPASPINIRILDSVPSPAGIHSVASPAHPTLSNPGTPKSRQGVQEQITPHKPDSVRALPVSPIVIVQGKPPVTCAKPTFLVVNSVGSVSVAGQRITPVKTVSCRDRVVPSVLEARTTGALGTPPKRTETLSNIVELPLSGGGKLLITPPKRDSKQDGNLKSNQSCIDSPTTIISPSGPLRQSTPENVHSSQELLAKAHGNVTPENVRHSEESPAKSALEIVASYAPFIYSPLKSDTLSPEKFSELIQLSQERTPTKSSAFVPRYRPVAPNPFFSSPTKTVSPFLGKDKSPRRKQLAKKAQAICPKGFVLKNYVSPSKKAATNIVHRVLKRNIPKILPRNSPRSELQIKIRSPDSSKKKSSQFSDEEKGEYDMIESEDLSDDNDDVVNSEKTRGKIGRSGNKSNQKSRQKVARPESDDTQSENEDGNDLYDSQNDDEEDLDDEDHMAELMAASSRIGFAQKKGGLKDKNRSKAQKRKDSALAMLAPDLLNTDPQKDDRDTAFAQAYLCRAREVLKTDDDTYEAFLKLLYDFGKSDFSPVKLYKELRVVLKEYPDLVTDFAGFLLPEQAVECGCYMTTQEFIRARTFLRKLEVHFLRHPTHFQKCLKVLSSWSQKHNKSAAELKVALEPLLKGQIHLLQELSLFFKDEHPPESYLTDYEEITLGESDEEADFDGFEEVELPDEEDISGTKKCQCRCHNNPVDTNYFKRNKHCYSCCLKVIDGELFYRVNTKTLKKVKVIFHKPIKGRSVQKEEVKDGARNHDNGEWYEDDTAAAEKENMDISLLEEQPRNKSMNKMKISLKKKAKGRFMTLNEMAESPQKGSISGSPPRSEAQKSITPNKELTSQATASNEGAGQRRGVATSLFGVIDDTSSSIQRKHILPQDLPVTGTAVIPDQRLANPRSLCEGQGISKDSSVMQQGSVTLPVQSAPILESDSSRLLAQTVKAFESSGMRLPVQLAQTSEPACIVLPAKVSENRTFQGNGTEAGIRHFSTETMTSTVPGPSVSTHTYCEDTSLKSSSSSSSLPNNLDLMTEDASLSPQKRLTPAVNLLRHAGEFGSPSKDSTCSDILAKAVKAAMIGQGDVTMDTTLMDGRGNTRGSSSILAKAFSEAMIGQGDSSMDCSFLTTSTSASQPNLNLELSSNSAFSMVSCPRPEDSQKTGQLLRPGATGSDRSGVQRDDKLRKGFTGCVSEFDVAMESMPNVSTDQSRNTDSAGQALTSRHINASMDKTSGDIVNVSTPQLGTCQASSSPPSTTETDEADSVKTNTSCVSSSDEGSRSQDWSKETDRKILEHVKECGTSPRTFDELAKQMGNKTGTQVLKRFQHMLELLGQETASDNDTSSSSRSSELQ</sequence>
<feature type="compositionally biased region" description="Polar residues" evidence="7">
    <location>
        <begin position="2209"/>
        <end position="2220"/>
    </location>
</feature>
<evidence type="ECO:0000259" key="8">
    <source>
        <dbReference type="PROSITE" id="PS50090"/>
    </source>
</evidence>
<feature type="region of interest" description="Disordered" evidence="7">
    <location>
        <begin position="665"/>
        <end position="684"/>
    </location>
</feature>
<dbReference type="PANTHER" id="PTHR16088:SF3">
    <property type="entry name" value="GON-4-LIKE PROTEIN"/>
    <property type="match status" value="1"/>
</dbReference>
<feature type="compositionally biased region" description="Acidic residues" evidence="7">
    <location>
        <begin position="292"/>
        <end position="302"/>
    </location>
</feature>
<keyword evidence="3" id="KW-0804">Transcription</keyword>
<dbReference type="GO" id="GO:0006355">
    <property type="term" value="P:regulation of DNA-templated transcription"/>
    <property type="evidence" value="ECO:0007669"/>
    <property type="project" value="InterPro"/>
</dbReference>
<dbReference type="InterPro" id="IPR052435">
    <property type="entry name" value="YY1-Transcr_Regul"/>
</dbReference>
<dbReference type="GO" id="GO:0003712">
    <property type="term" value="F:transcription coregulator activity"/>
    <property type="evidence" value="ECO:0007669"/>
    <property type="project" value="TreeGrafter"/>
</dbReference>
<evidence type="ECO:0000313" key="10">
    <source>
        <dbReference type="Proteomes" id="UP000242188"/>
    </source>
</evidence>
<feature type="region of interest" description="Disordered" evidence="7">
    <location>
        <begin position="849"/>
        <end position="881"/>
    </location>
</feature>
<evidence type="ECO:0000256" key="6">
    <source>
        <dbReference type="SAM" id="Coils"/>
    </source>
</evidence>
<evidence type="ECO:0000313" key="9">
    <source>
        <dbReference type="EMBL" id="OWF39043.1"/>
    </source>
</evidence>
<feature type="compositionally biased region" description="Polar residues" evidence="7">
    <location>
        <begin position="2182"/>
        <end position="2193"/>
    </location>
</feature>
<feature type="region of interest" description="Disordered" evidence="7">
    <location>
        <begin position="1696"/>
        <end position="1715"/>
    </location>
</feature>
<dbReference type="InterPro" id="IPR036600">
    <property type="entry name" value="PAH_sf"/>
</dbReference>
<dbReference type="SUPFAM" id="SSF47762">
    <property type="entry name" value="PAH2 domain"/>
    <property type="match status" value="2"/>
</dbReference>
<feature type="region of interest" description="Disordered" evidence="7">
    <location>
        <begin position="1760"/>
        <end position="1803"/>
    </location>
</feature>
<feature type="compositionally biased region" description="Polar residues" evidence="7">
    <location>
        <begin position="1766"/>
        <end position="1799"/>
    </location>
</feature>
<dbReference type="OrthoDB" id="6257037at2759"/>
<keyword evidence="10" id="KW-1185">Reference proteome</keyword>
<dbReference type="EMBL" id="NEDP02005548">
    <property type="protein sequence ID" value="OWF39043.1"/>
    <property type="molecule type" value="Genomic_DNA"/>
</dbReference>
<feature type="region of interest" description="Disordered" evidence="7">
    <location>
        <begin position="1283"/>
        <end position="1389"/>
    </location>
</feature>
<dbReference type="Pfam" id="PF21227">
    <property type="entry name" value="Myb_DNA-binding_7"/>
    <property type="match status" value="1"/>
</dbReference>
<feature type="compositionally biased region" description="Acidic residues" evidence="7">
    <location>
        <begin position="1315"/>
        <end position="1335"/>
    </location>
</feature>
<comment type="subcellular location">
    <subcellularLocation>
        <location evidence="1 5">Nucleus</location>
    </subcellularLocation>
</comment>
<feature type="compositionally biased region" description="Basic and acidic residues" evidence="7">
    <location>
        <begin position="1696"/>
        <end position="1711"/>
    </location>
</feature>
<feature type="region of interest" description="Disordered" evidence="7">
    <location>
        <begin position="1"/>
        <end position="73"/>
    </location>
</feature>
<evidence type="ECO:0000256" key="4">
    <source>
        <dbReference type="ARBA" id="ARBA00023242"/>
    </source>
</evidence>
<feature type="compositionally biased region" description="Acidic residues" evidence="7">
    <location>
        <begin position="1365"/>
        <end position="1389"/>
    </location>
</feature>
<organism evidence="9 10">
    <name type="scientific">Mizuhopecten yessoensis</name>
    <name type="common">Japanese scallop</name>
    <name type="synonym">Patinopecten yessoensis</name>
    <dbReference type="NCBI Taxonomy" id="6573"/>
    <lineage>
        <taxon>Eukaryota</taxon>
        <taxon>Metazoa</taxon>
        <taxon>Spiralia</taxon>
        <taxon>Lophotrochozoa</taxon>
        <taxon>Mollusca</taxon>
        <taxon>Bivalvia</taxon>
        <taxon>Autobranchia</taxon>
        <taxon>Pteriomorphia</taxon>
        <taxon>Pectinida</taxon>
        <taxon>Pectinoidea</taxon>
        <taxon>Pectinidae</taxon>
        <taxon>Mizuhopecten</taxon>
    </lineage>
</organism>
<dbReference type="Pfam" id="PF02671">
    <property type="entry name" value="PAH"/>
    <property type="match status" value="1"/>
</dbReference>
<keyword evidence="2" id="KW-0805">Transcription regulation</keyword>
<proteinExistence type="predicted"/>
<dbReference type="Gene3D" id="1.20.1160.11">
    <property type="entry name" value="Paired amphipathic helix"/>
    <property type="match status" value="1"/>
</dbReference>
<dbReference type="InterPro" id="IPR003822">
    <property type="entry name" value="PAH"/>
</dbReference>
<dbReference type="GO" id="GO:0005634">
    <property type="term" value="C:nucleus"/>
    <property type="evidence" value="ECO:0007669"/>
    <property type="project" value="UniProtKB-SubCell"/>
</dbReference>
<feature type="domain" description="Myb-like" evidence="8">
    <location>
        <begin position="2220"/>
        <end position="2273"/>
    </location>
</feature>
<reference evidence="9 10" key="1">
    <citation type="journal article" date="2017" name="Nat. Ecol. Evol.">
        <title>Scallop genome provides insights into evolution of bilaterian karyotype and development.</title>
        <authorList>
            <person name="Wang S."/>
            <person name="Zhang J."/>
            <person name="Jiao W."/>
            <person name="Li J."/>
            <person name="Xun X."/>
            <person name="Sun Y."/>
            <person name="Guo X."/>
            <person name="Huan P."/>
            <person name="Dong B."/>
            <person name="Zhang L."/>
            <person name="Hu X."/>
            <person name="Sun X."/>
            <person name="Wang J."/>
            <person name="Zhao C."/>
            <person name="Wang Y."/>
            <person name="Wang D."/>
            <person name="Huang X."/>
            <person name="Wang R."/>
            <person name="Lv J."/>
            <person name="Li Y."/>
            <person name="Zhang Z."/>
            <person name="Liu B."/>
            <person name="Lu W."/>
            <person name="Hui Y."/>
            <person name="Liang J."/>
            <person name="Zhou Z."/>
            <person name="Hou R."/>
            <person name="Li X."/>
            <person name="Liu Y."/>
            <person name="Li H."/>
            <person name="Ning X."/>
            <person name="Lin Y."/>
            <person name="Zhao L."/>
            <person name="Xing Q."/>
            <person name="Dou J."/>
            <person name="Li Y."/>
            <person name="Mao J."/>
            <person name="Guo H."/>
            <person name="Dou H."/>
            <person name="Li T."/>
            <person name="Mu C."/>
            <person name="Jiang W."/>
            <person name="Fu Q."/>
            <person name="Fu X."/>
            <person name="Miao Y."/>
            <person name="Liu J."/>
            <person name="Yu Q."/>
            <person name="Li R."/>
            <person name="Liao H."/>
            <person name="Li X."/>
            <person name="Kong Y."/>
            <person name="Jiang Z."/>
            <person name="Chourrout D."/>
            <person name="Li R."/>
            <person name="Bao Z."/>
        </authorList>
    </citation>
    <scope>NUCLEOTIDE SEQUENCE [LARGE SCALE GENOMIC DNA]</scope>
    <source>
        <strain evidence="9 10">PY_sf001</strain>
    </source>
</reference>
<evidence type="ECO:0000256" key="7">
    <source>
        <dbReference type="SAM" id="MobiDB-lite"/>
    </source>
</evidence>
<feature type="region of interest" description="Disordered" evidence="7">
    <location>
        <begin position="2276"/>
        <end position="2296"/>
    </location>
</feature>
<feature type="compositionally biased region" description="Polar residues" evidence="7">
    <location>
        <begin position="1107"/>
        <end position="1134"/>
    </location>
</feature>
<feature type="compositionally biased region" description="Acidic residues" evidence="7">
    <location>
        <begin position="175"/>
        <end position="185"/>
    </location>
</feature>
<feature type="compositionally biased region" description="Polar residues" evidence="7">
    <location>
        <begin position="34"/>
        <end position="67"/>
    </location>
</feature>
<feature type="compositionally biased region" description="Low complexity" evidence="7">
    <location>
        <begin position="2287"/>
        <end position="2296"/>
    </location>
</feature>
<dbReference type="PROSITE" id="PS50090">
    <property type="entry name" value="MYB_LIKE"/>
    <property type="match status" value="1"/>
</dbReference>
<accession>A0A210PRC4</accession>
<dbReference type="InterPro" id="IPR001005">
    <property type="entry name" value="SANT/Myb"/>
</dbReference>
<feature type="compositionally biased region" description="Basic and acidic residues" evidence="7">
    <location>
        <begin position="1294"/>
        <end position="1305"/>
    </location>
</feature>
<dbReference type="SMART" id="SM00717">
    <property type="entry name" value="SANT"/>
    <property type="match status" value="1"/>
</dbReference>